<name>A0ABT7DZ89_9NEIS</name>
<evidence type="ECO:0000313" key="2">
    <source>
        <dbReference type="Proteomes" id="UP001172778"/>
    </source>
</evidence>
<dbReference type="RefSeq" id="WP_284100778.1">
    <property type="nucleotide sequence ID" value="NZ_JARRAF010000010.1"/>
</dbReference>
<reference evidence="1" key="1">
    <citation type="submission" date="2023-03" db="EMBL/GenBank/DDBJ databases">
        <title>Chitinimonas shenzhenensis gen. nov., sp. nov., a novel member of family Burkholderiaceae isolated from activated sludge collected in Shen Zhen, China.</title>
        <authorList>
            <person name="Wang X."/>
        </authorList>
    </citation>
    <scope>NUCLEOTIDE SEQUENCE</scope>
    <source>
        <strain evidence="1">DQS-5</strain>
    </source>
</reference>
<keyword evidence="2" id="KW-1185">Reference proteome</keyword>
<protein>
    <submittedName>
        <fullName evidence="1">Uncharacterized protein</fullName>
    </submittedName>
</protein>
<proteinExistence type="predicted"/>
<accession>A0ABT7DZ89</accession>
<dbReference type="EMBL" id="JARRAF010000010">
    <property type="protein sequence ID" value="MDK2124465.1"/>
    <property type="molecule type" value="Genomic_DNA"/>
</dbReference>
<evidence type="ECO:0000313" key="1">
    <source>
        <dbReference type="EMBL" id="MDK2124465.1"/>
    </source>
</evidence>
<comment type="caution">
    <text evidence="1">The sequence shown here is derived from an EMBL/GenBank/DDBJ whole genome shotgun (WGS) entry which is preliminary data.</text>
</comment>
<sequence length="63" mass="7135">MQLKEVDNWPRLTVQQLFDDARRRDGDQADIVRLTAPNGRPVVIAVLSGRTAREASEVLSQFQ</sequence>
<organism evidence="1 2">
    <name type="scientific">Parachitinimonas caeni</name>
    <dbReference type="NCBI Taxonomy" id="3031301"/>
    <lineage>
        <taxon>Bacteria</taxon>
        <taxon>Pseudomonadati</taxon>
        <taxon>Pseudomonadota</taxon>
        <taxon>Betaproteobacteria</taxon>
        <taxon>Neisseriales</taxon>
        <taxon>Chitinibacteraceae</taxon>
        <taxon>Parachitinimonas</taxon>
    </lineage>
</organism>
<dbReference type="Proteomes" id="UP001172778">
    <property type="component" value="Unassembled WGS sequence"/>
</dbReference>
<gene>
    <name evidence="1" type="ORF">PZA18_10415</name>
</gene>